<dbReference type="RefSeq" id="WP_029052305.1">
    <property type="nucleotide sequence ID" value="NZ_CP015108.1"/>
</dbReference>
<dbReference type="EMBL" id="CP015108">
    <property type="protein sequence ID" value="ARF15309.1"/>
    <property type="molecule type" value="Genomic_DNA"/>
</dbReference>
<dbReference type="SUPFAM" id="SSF56349">
    <property type="entry name" value="DNA breaking-rejoining enzymes"/>
    <property type="match status" value="1"/>
</dbReference>
<dbReference type="Proteomes" id="UP000192486">
    <property type="component" value="Chromosome"/>
</dbReference>
<dbReference type="Gene3D" id="1.10.443.10">
    <property type="entry name" value="Intergrase catalytic core"/>
    <property type="match status" value="1"/>
</dbReference>
<dbReference type="InterPro" id="IPR050090">
    <property type="entry name" value="Tyrosine_recombinase_XerCD"/>
</dbReference>
<keyword evidence="9 10" id="KW-0131">Cell cycle</keyword>
<proteinExistence type="inferred from homology"/>
<dbReference type="InterPro" id="IPR004107">
    <property type="entry name" value="Integrase_SAM-like_N"/>
</dbReference>
<reference evidence="14 15" key="1">
    <citation type="submission" date="2016-04" db="EMBL/GenBank/DDBJ databases">
        <title>Comparative Genomics and Epigenetics of Sporosarcina ureae.</title>
        <authorList>
            <person name="Oliver A.S."/>
            <person name="Cooper K.K."/>
        </authorList>
    </citation>
    <scope>NUCLEOTIDE SEQUENCE [LARGE SCALE GENOMIC DNA]</scope>
    <source>
        <strain evidence="14 15">S204</strain>
    </source>
</reference>
<dbReference type="SUPFAM" id="SSF47823">
    <property type="entry name" value="lambda integrase-like, N-terminal domain"/>
    <property type="match status" value="1"/>
</dbReference>
<evidence type="ECO:0000313" key="15">
    <source>
        <dbReference type="Proteomes" id="UP000192486"/>
    </source>
</evidence>
<dbReference type="InterPro" id="IPR011010">
    <property type="entry name" value="DNA_brk_join_enz"/>
</dbReference>
<keyword evidence="6 10" id="KW-0229">DNA integration</keyword>
<keyword evidence="3 10" id="KW-0963">Cytoplasm</keyword>
<name>A0ABN4YR06_SPOUR</name>
<evidence type="ECO:0000256" key="2">
    <source>
        <dbReference type="ARBA" id="ARBA00006657"/>
    </source>
</evidence>
<dbReference type="InterPro" id="IPR044068">
    <property type="entry name" value="CB"/>
</dbReference>
<evidence type="ECO:0000256" key="4">
    <source>
        <dbReference type="ARBA" id="ARBA00022618"/>
    </source>
</evidence>
<keyword evidence="15" id="KW-1185">Reference proteome</keyword>
<evidence type="ECO:0000256" key="10">
    <source>
        <dbReference type="HAMAP-Rule" id="MF_01808"/>
    </source>
</evidence>
<dbReference type="HAMAP" id="MF_01808">
    <property type="entry name" value="Recomb_XerC_XerD"/>
    <property type="match status" value="1"/>
</dbReference>
<dbReference type="InterPro" id="IPR011931">
    <property type="entry name" value="Recomb_XerC"/>
</dbReference>
<gene>
    <name evidence="10" type="primary">xerC</name>
    <name evidence="14" type="ORF">SporoS204_14790</name>
</gene>
<dbReference type="Gene3D" id="1.10.150.130">
    <property type="match status" value="1"/>
</dbReference>
<dbReference type="Pfam" id="PF00589">
    <property type="entry name" value="Phage_integrase"/>
    <property type="match status" value="1"/>
</dbReference>
<dbReference type="Pfam" id="PF02899">
    <property type="entry name" value="Phage_int_SAM_1"/>
    <property type="match status" value="1"/>
</dbReference>
<feature type="active site" description="O-(3'-phospho-DNA)-tyrosine intermediate" evidence="10">
    <location>
        <position position="280"/>
    </location>
</feature>
<feature type="active site" evidence="10">
    <location>
        <position position="245"/>
    </location>
</feature>
<evidence type="ECO:0000256" key="1">
    <source>
        <dbReference type="ARBA" id="ARBA00004496"/>
    </source>
</evidence>
<keyword evidence="7 10" id="KW-0238">DNA-binding</keyword>
<dbReference type="NCBIfam" id="TIGR02224">
    <property type="entry name" value="recomb_XerC"/>
    <property type="match status" value="1"/>
</dbReference>
<dbReference type="PROSITE" id="PS51898">
    <property type="entry name" value="TYR_RECOMBINASE"/>
    <property type="match status" value="1"/>
</dbReference>
<evidence type="ECO:0000256" key="7">
    <source>
        <dbReference type="ARBA" id="ARBA00023125"/>
    </source>
</evidence>
<feature type="active site" evidence="10">
    <location>
        <position position="174"/>
    </location>
</feature>
<feature type="active site" evidence="10">
    <location>
        <position position="248"/>
    </location>
</feature>
<evidence type="ECO:0000256" key="11">
    <source>
        <dbReference type="NCBIfam" id="TIGR02224"/>
    </source>
</evidence>
<dbReference type="PANTHER" id="PTHR30349">
    <property type="entry name" value="PHAGE INTEGRASE-RELATED"/>
    <property type="match status" value="1"/>
</dbReference>
<organism evidence="14 15">
    <name type="scientific">Sporosarcina ureae</name>
    <dbReference type="NCBI Taxonomy" id="1571"/>
    <lineage>
        <taxon>Bacteria</taxon>
        <taxon>Bacillati</taxon>
        <taxon>Bacillota</taxon>
        <taxon>Bacilli</taxon>
        <taxon>Bacillales</taxon>
        <taxon>Caryophanaceae</taxon>
        <taxon>Sporosarcina</taxon>
    </lineage>
</organism>
<protein>
    <recommendedName>
        <fullName evidence="10 11">Tyrosine recombinase XerC</fullName>
    </recommendedName>
</protein>
<comment type="similarity">
    <text evidence="2 10">Belongs to the 'phage' integrase family. XerC subfamily.</text>
</comment>
<comment type="subcellular location">
    <subcellularLocation>
        <location evidence="1 10">Cytoplasm</location>
    </subcellularLocation>
</comment>
<sequence>MIPEIKKLAEEYVSYIRLEKNYSSYTVAEYEKDLRDFLLFLQQEGIEKLEDVDYPVARLYITRLYDRSYARTSISRKISAIRSFYTFMNARYGIEDQAFRLLYHPKQEERLPAFFYQQELEKLFEVTIGEDFRSLRDRALLELLYATGIRVGELVEIEVQDVDHYLGIVKVMGKGRKERFVPFGSFAEGALQNYIDSSRPQLMKQKKHTKLFVNLRGDPLTDRGVRYVLDDLMEKASLHTNITPHMIRHTFATHLLGAGADLRSVQELLGHSHLSSTQVYTHITNEHLRQTYLQTHPRA</sequence>
<evidence type="ECO:0000256" key="3">
    <source>
        <dbReference type="ARBA" id="ARBA00022490"/>
    </source>
</evidence>
<dbReference type="InterPro" id="IPR010998">
    <property type="entry name" value="Integrase_recombinase_N"/>
</dbReference>
<evidence type="ECO:0000259" key="13">
    <source>
        <dbReference type="PROSITE" id="PS51900"/>
    </source>
</evidence>
<keyword evidence="4 10" id="KW-0132">Cell division</keyword>
<dbReference type="PANTHER" id="PTHR30349:SF77">
    <property type="entry name" value="TYROSINE RECOMBINASE XERC"/>
    <property type="match status" value="1"/>
</dbReference>
<feature type="active site" evidence="10">
    <location>
        <position position="271"/>
    </location>
</feature>
<evidence type="ECO:0000256" key="9">
    <source>
        <dbReference type="ARBA" id="ARBA00023306"/>
    </source>
</evidence>
<dbReference type="InterPro" id="IPR013762">
    <property type="entry name" value="Integrase-like_cat_sf"/>
</dbReference>
<comment type="function">
    <text evidence="10">Site-specific tyrosine recombinase, which acts by catalyzing the cutting and rejoining of the recombining DNA molecules. The XerC-XerD complex is essential to convert dimers of the bacterial chromosome into monomers to permit their segregation at cell division. It also contributes to the segregational stability of plasmids.</text>
</comment>
<comment type="subunit">
    <text evidence="10">Forms a cyclic heterotetrameric complex composed of two molecules of XerC and two molecules of XerD.</text>
</comment>
<dbReference type="CDD" id="cd00798">
    <property type="entry name" value="INT_XerDC_C"/>
    <property type="match status" value="1"/>
</dbReference>
<evidence type="ECO:0000256" key="8">
    <source>
        <dbReference type="ARBA" id="ARBA00023172"/>
    </source>
</evidence>
<dbReference type="NCBIfam" id="NF001399">
    <property type="entry name" value="PRK00283.1"/>
    <property type="match status" value="1"/>
</dbReference>
<dbReference type="PROSITE" id="PS51900">
    <property type="entry name" value="CB"/>
    <property type="match status" value="1"/>
</dbReference>
<evidence type="ECO:0000256" key="5">
    <source>
        <dbReference type="ARBA" id="ARBA00022829"/>
    </source>
</evidence>
<accession>A0ABN4YR06</accession>
<dbReference type="InterPro" id="IPR002104">
    <property type="entry name" value="Integrase_catalytic"/>
</dbReference>
<evidence type="ECO:0000313" key="14">
    <source>
        <dbReference type="EMBL" id="ARF15309.1"/>
    </source>
</evidence>
<evidence type="ECO:0000259" key="12">
    <source>
        <dbReference type="PROSITE" id="PS51898"/>
    </source>
</evidence>
<feature type="active site" evidence="10">
    <location>
        <position position="150"/>
    </location>
</feature>
<feature type="domain" description="Core-binding (CB)" evidence="13">
    <location>
        <begin position="3"/>
        <end position="89"/>
    </location>
</feature>
<evidence type="ECO:0000256" key="6">
    <source>
        <dbReference type="ARBA" id="ARBA00022908"/>
    </source>
</evidence>
<keyword evidence="8 10" id="KW-0233">DNA recombination</keyword>
<feature type="domain" description="Tyr recombinase" evidence="12">
    <location>
        <begin position="110"/>
        <end position="293"/>
    </location>
</feature>
<keyword evidence="5 10" id="KW-0159">Chromosome partition</keyword>
<dbReference type="InterPro" id="IPR023009">
    <property type="entry name" value="Tyrosine_recombinase_XerC/XerD"/>
</dbReference>